<dbReference type="SUPFAM" id="SSF69304">
    <property type="entry name" value="Tricorn protease N-terminal domain"/>
    <property type="match status" value="1"/>
</dbReference>
<dbReference type="InterPro" id="IPR011042">
    <property type="entry name" value="6-blade_b-propeller_TolB-like"/>
</dbReference>
<dbReference type="PATRIC" id="fig|1566026.4.peg.1738"/>
<dbReference type="PRINTS" id="PR01021">
    <property type="entry name" value="OMPADOMAIN"/>
</dbReference>
<comment type="subcellular location">
    <subcellularLocation>
        <location evidence="1">Cell outer membrane</location>
    </subcellularLocation>
</comment>
<dbReference type="PROSITE" id="PS51123">
    <property type="entry name" value="OMPA_2"/>
    <property type="match status" value="1"/>
</dbReference>
<dbReference type="InterPro" id="IPR050330">
    <property type="entry name" value="Bact_OuterMem_StrucFunc"/>
</dbReference>
<feature type="domain" description="OmpA-like" evidence="5">
    <location>
        <begin position="513"/>
        <end position="626"/>
    </location>
</feature>
<name>A0A0L8AHC3_9BACT</name>
<dbReference type="OrthoDB" id="1488841at2"/>
<proteinExistence type="predicted"/>
<dbReference type="PANTHER" id="PTHR30329:SF21">
    <property type="entry name" value="LIPOPROTEIN YIAD-RELATED"/>
    <property type="match status" value="1"/>
</dbReference>
<keyword evidence="3" id="KW-0998">Cell outer membrane</keyword>
<dbReference type="InterPro" id="IPR011659">
    <property type="entry name" value="WD40"/>
</dbReference>
<dbReference type="InterPro" id="IPR036737">
    <property type="entry name" value="OmpA-like_sf"/>
</dbReference>
<evidence type="ECO:0000256" key="1">
    <source>
        <dbReference type="ARBA" id="ARBA00004442"/>
    </source>
</evidence>
<organism evidence="6 7">
    <name type="scientific">Roseivirga seohaensis subsp. aquiponti</name>
    <dbReference type="NCBI Taxonomy" id="1566026"/>
    <lineage>
        <taxon>Bacteria</taxon>
        <taxon>Pseudomonadati</taxon>
        <taxon>Bacteroidota</taxon>
        <taxon>Cytophagia</taxon>
        <taxon>Cytophagales</taxon>
        <taxon>Roseivirgaceae</taxon>
        <taxon>Roseivirga</taxon>
    </lineage>
</organism>
<dbReference type="SUPFAM" id="SSF103088">
    <property type="entry name" value="OmpA-like"/>
    <property type="match status" value="1"/>
</dbReference>
<dbReference type="Gene3D" id="1.25.40.10">
    <property type="entry name" value="Tetratricopeptide repeat domain"/>
    <property type="match status" value="1"/>
</dbReference>
<evidence type="ECO:0000259" key="5">
    <source>
        <dbReference type="PROSITE" id="PS51123"/>
    </source>
</evidence>
<evidence type="ECO:0000256" key="3">
    <source>
        <dbReference type="ARBA" id="ARBA00023237"/>
    </source>
</evidence>
<dbReference type="InterPro" id="IPR011990">
    <property type="entry name" value="TPR-like_helical_dom_sf"/>
</dbReference>
<evidence type="ECO:0000256" key="4">
    <source>
        <dbReference type="PROSITE-ProRule" id="PRU00473"/>
    </source>
</evidence>
<dbReference type="InterPro" id="IPR006664">
    <property type="entry name" value="OMP_bac"/>
</dbReference>
<gene>
    <name evidence="6" type="ORF">OB69_16520</name>
</gene>
<keyword evidence="2 4" id="KW-0472">Membrane</keyword>
<dbReference type="Gene3D" id="2.120.10.30">
    <property type="entry name" value="TolB, C-terminal domain"/>
    <property type="match status" value="1"/>
</dbReference>
<evidence type="ECO:0000313" key="7">
    <source>
        <dbReference type="Proteomes" id="UP000036908"/>
    </source>
</evidence>
<protein>
    <recommendedName>
        <fullName evidence="5">OmpA-like domain-containing protein</fullName>
    </recommendedName>
</protein>
<dbReference type="Pfam" id="PF00691">
    <property type="entry name" value="OmpA"/>
    <property type="match status" value="1"/>
</dbReference>
<comment type="caution">
    <text evidence="6">The sequence shown here is derived from an EMBL/GenBank/DDBJ whole genome shotgun (WGS) entry which is preliminary data.</text>
</comment>
<dbReference type="InterPro" id="IPR006665">
    <property type="entry name" value="OmpA-like"/>
</dbReference>
<sequence length="626" mass="70778">MRFFITISLLFCVLLASGQEVDKLHTRNKKAIELYKEAQSLDHVGNYYKSYNLLLEALKRDDSFDEAILLTHQILIKRGELEKALQLYDEYVEEVDQQFKNRMLADAAYALFSEGKYEQAKNLKDQIEGRVLGLDAALFEIVTSSIDYALEGSANPRNIDFEKLPAPLNNRSQQYFPSITASGLLVYTVRYNQGRGDENLFFSQKDGEAWSQPLEISEKINTDRNEGTASISADGNTLVYTGCNAPDGLGSCDLYISYREGSDWSKPRNLGEAVNTIHWESQPSLSQDGRELYFVSARPNGEGGQDIYKSTKQNGKWMEAVNLGPSINTRFDDCSPYIHPNGVNLFFASRGRLGFGGYDLYETEQLGQGEWSEPKNLGYPINNHRNQVGYTISIDGWAYYSDNHFDGSSSLYRFKLPDDLIPKQLVDYKQGLVLSAADSTPLFSEIYVADIAKDSIRSRTYSDFESGRFNLVLPQVEGANLYVKKKGYLLYKEEVDALWRNGNETTTIYLQPVKKGEKVILNDILFELNSAELSKKATKELDIVVDFIKDNPELLIEIGGHTDTTGEEDYNLNLSTERAKSVLNYFVNKGLPKETFVYKGYGETMPIEEGISPKNRRIEVSILDIK</sequence>
<evidence type="ECO:0000313" key="6">
    <source>
        <dbReference type="EMBL" id="KOF01642.1"/>
    </source>
</evidence>
<dbReference type="Gene3D" id="3.30.1330.60">
    <property type="entry name" value="OmpA-like domain"/>
    <property type="match status" value="1"/>
</dbReference>
<evidence type="ECO:0000256" key="2">
    <source>
        <dbReference type="ARBA" id="ARBA00023136"/>
    </source>
</evidence>
<dbReference type="Proteomes" id="UP000036908">
    <property type="component" value="Unassembled WGS sequence"/>
</dbReference>
<dbReference type="EMBL" id="JSVA01000020">
    <property type="protein sequence ID" value="KOF01642.1"/>
    <property type="molecule type" value="Genomic_DNA"/>
</dbReference>
<dbReference type="CDD" id="cd07185">
    <property type="entry name" value="OmpA_C-like"/>
    <property type="match status" value="1"/>
</dbReference>
<dbReference type="GO" id="GO:0009279">
    <property type="term" value="C:cell outer membrane"/>
    <property type="evidence" value="ECO:0007669"/>
    <property type="project" value="UniProtKB-SubCell"/>
</dbReference>
<keyword evidence="7" id="KW-1185">Reference proteome</keyword>
<dbReference type="RefSeq" id="WP_053224860.1">
    <property type="nucleotide sequence ID" value="NZ_JSVA01000020.1"/>
</dbReference>
<dbReference type="PANTHER" id="PTHR30329">
    <property type="entry name" value="STATOR ELEMENT OF FLAGELLAR MOTOR COMPLEX"/>
    <property type="match status" value="1"/>
</dbReference>
<dbReference type="Pfam" id="PF07676">
    <property type="entry name" value="PD40"/>
    <property type="match status" value="3"/>
</dbReference>
<dbReference type="CDD" id="cd15482">
    <property type="entry name" value="Sialidase_non-viral"/>
    <property type="match status" value="1"/>
</dbReference>
<accession>A0A0L8AHC3</accession>
<dbReference type="SUPFAM" id="SSF48452">
    <property type="entry name" value="TPR-like"/>
    <property type="match status" value="1"/>
</dbReference>
<dbReference type="AlphaFoldDB" id="A0A0L8AHC3"/>
<reference evidence="7" key="1">
    <citation type="submission" date="2014-11" db="EMBL/GenBank/DDBJ databases">
        <title>Genome sequencing of Roseivirga sp. D-25.</title>
        <authorList>
            <person name="Selvaratnam C."/>
            <person name="Thevarajoo S."/>
            <person name="Goh K.M."/>
            <person name="Eee R."/>
            <person name="Chan K.-G."/>
            <person name="Chong C.S."/>
        </authorList>
    </citation>
    <scope>NUCLEOTIDE SEQUENCE [LARGE SCALE GENOMIC DNA]</scope>
    <source>
        <strain evidence="7">D-25</strain>
    </source>
</reference>